<sequence>MRVEWNRTALDDRTAIIDYLIVRNPYVAEALLLRLIEAADALADFPLLARVGEDGTRELVTVPPYVLVYEVDEASETVRILRVWHAAQDRTGRR</sequence>
<accession>A0A7W4IFJ8</accession>
<dbReference type="EMBL" id="JABEQJ010000025">
    <property type="protein sequence ID" value="MBB2161822.1"/>
    <property type="molecule type" value="Genomic_DNA"/>
</dbReference>
<organism evidence="3 4">
    <name type="scientific">Gluconacetobacter sacchari</name>
    <dbReference type="NCBI Taxonomy" id="92759"/>
    <lineage>
        <taxon>Bacteria</taxon>
        <taxon>Pseudomonadati</taxon>
        <taxon>Pseudomonadota</taxon>
        <taxon>Alphaproteobacteria</taxon>
        <taxon>Acetobacterales</taxon>
        <taxon>Acetobacteraceae</taxon>
        <taxon>Gluconacetobacter</taxon>
    </lineage>
</organism>
<dbReference type="InterPro" id="IPR035093">
    <property type="entry name" value="RelE/ParE_toxin_dom_sf"/>
</dbReference>
<dbReference type="RefSeq" id="WP_182998644.1">
    <property type="nucleotide sequence ID" value="NZ_JABEQJ010000025.1"/>
</dbReference>
<reference evidence="3 4" key="1">
    <citation type="submission" date="2020-04" db="EMBL/GenBank/DDBJ databases">
        <title>Description of novel Gluconacetobacter.</title>
        <authorList>
            <person name="Sombolestani A."/>
        </authorList>
    </citation>
    <scope>NUCLEOTIDE SEQUENCE [LARGE SCALE GENOMIC DNA]</scope>
    <source>
        <strain evidence="3 4">LMG 19747</strain>
    </source>
</reference>
<name>A0A7W4IFJ8_9PROT</name>
<evidence type="ECO:0000313" key="3">
    <source>
        <dbReference type="EMBL" id="MBB2161822.1"/>
    </source>
</evidence>
<evidence type="ECO:0000256" key="1">
    <source>
        <dbReference type="ARBA" id="ARBA00006226"/>
    </source>
</evidence>
<comment type="similarity">
    <text evidence="1">Belongs to the RelE toxin family.</text>
</comment>
<dbReference type="AlphaFoldDB" id="A0A7W4IFJ8"/>
<dbReference type="Proteomes" id="UP000589085">
    <property type="component" value="Unassembled WGS sequence"/>
</dbReference>
<protein>
    <submittedName>
        <fullName evidence="3">Type II toxin-antitoxin system RelE/ParE family toxin</fullName>
    </submittedName>
</protein>
<dbReference type="Pfam" id="PF05016">
    <property type="entry name" value="ParE_toxin"/>
    <property type="match status" value="1"/>
</dbReference>
<keyword evidence="2" id="KW-1277">Toxin-antitoxin system</keyword>
<evidence type="ECO:0000313" key="4">
    <source>
        <dbReference type="Proteomes" id="UP000589085"/>
    </source>
</evidence>
<proteinExistence type="inferred from homology"/>
<dbReference type="InterPro" id="IPR007712">
    <property type="entry name" value="RelE/ParE_toxin"/>
</dbReference>
<dbReference type="InterPro" id="IPR051803">
    <property type="entry name" value="TA_system_RelE-like_toxin"/>
</dbReference>
<dbReference type="NCBIfam" id="TIGR02385">
    <property type="entry name" value="RelE_StbE"/>
    <property type="match status" value="1"/>
</dbReference>
<comment type="caution">
    <text evidence="3">The sequence shown here is derived from an EMBL/GenBank/DDBJ whole genome shotgun (WGS) entry which is preliminary data.</text>
</comment>
<dbReference type="Gene3D" id="3.30.2310.20">
    <property type="entry name" value="RelE-like"/>
    <property type="match status" value="1"/>
</dbReference>
<dbReference type="PANTHER" id="PTHR33755">
    <property type="entry name" value="TOXIN PARE1-RELATED"/>
    <property type="match status" value="1"/>
</dbReference>
<evidence type="ECO:0000256" key="2">
    <source>
        <dbReference type="ARBA" id="ARBA00022649"/>
    </source>
</evidence>
<gene>
    <name evidence="3" type="ORF">HLH48_16890</name>
</gene>